<evidence type="ECO:0000313" key="5">
    <source>
        <dbReference type="EMBL" id="WPH03376.1"/>
    </source>
</evidence>
<protein>
    <submittedName>
        <fullName evidence="5">Uncharacterized protein</fullName>
    </submittedName>
</protein>
<feature type="region of interest" description="Disordered" evidence="1">
    <location>
        <begin position="1236"/>
        <end position="1328"/>
    </location>
</feature>
<evidence type="ECO:0000259" key="4">
    <source>
        <dbReference type="Pfam" id="PF24345"/>
    </source>
</evidence>
<dbReference type="Proteomes" id="UP001303373">
    <property type="component" value="Chromosome 10"/>
</dbReference>
<feature type="compositionally biased region" description="Acidic residues" evidence="1">
    <location>
        <begin position="1262"/>
        <end position="1275"/>
    </location>
</feature>
<evidence type="ECO:0000259" key="3">
    <source>
        <dbReference type="Pfam" id="PF24344"/>
    </source>
</evidence>
<evidence type="ECO:0000259" key="2">
    <source>
        <dbReference type="Pfam" id="PF24340"/>
    </source>
</evidence>
<proteinExistence type="predicted"/>
<feature type="region of interest" description="Disordered" evidence="1">
    <location>
        <begin position="210"/>
        <end position="509"/>
    </location>
</feature>
<feature type="compositionally biased region" description="Low complexity" evidence="1">
    <location>
        <begin position="493"/>
        <end position="506"/>
    </location>
</feature>
<keyword evidence="6" id="KW-1185">Reference proteome</keyword>
<feature type="compositionally biased region" description="Basic and acidic residues" evidence="1">
    <location>
        <begin position="100"/>
        <end position="112"/>
    </location>
</feature>
<feature type="compositionally biased region" description="Polar residues" evidence="1">
    <location>
        <begin position="1505"/>
        <end position="1528"/>
    </location>
</feature>
<dbReference type="InterPro" id="IPR056222">
    <property type="entry name" value="PH_23"/>
</dbReference>
<organism evidence="5 6">
    <name type="scientific">Acrodontium crateriforme</name>
    <dbReference type="NCBI Taxonomy" id="150365"/>
    <lineage>
        <taxon>Eukaryota</taxon>
        <taxon>Fungi</taxon>
        <taxon>Dikarya</taxon>
        <taxon>Ascomycota</taxon>
        <taxon>Pezizomycotina</taxon>
        <taxon>Dothideomycetes</taxon>
        <taxon>Dothideomycetidae</taxon>
        <taxon>Mycosphaerellales</taxon>
        <taxon>Teratosphaeriaceae</taxon>
        <taxon>Acrodontium</taxon>
    </lineage>
</organism>
<evidence type="ECO:0000256" key="1">
    <source>
        <dbReference type="SAM" id="MobiDB-lite"/>
    </source>
</evidence>
<dbReference type="Pfam" id="PF24344">
    <property type="entry name" value="PH_23"/>
    <property type="match status" value="1"/>
</dbReference>
<feature type="compositionally biased region" description="Polar residues" evidence="1">
    <location>
        <begin position="1076"/>
        <end position="1113"/>
    </location>
</feature>
<dbReference type="Pfam" id="PF24340">
    <property type="entry name" value="DH_2"/>
    <property type="match status" value="1"/>
</dbReference>
<feature type="domain" description="PH" evidence="3">
    <location>
        <begin position="830"/>
        <end position="974"/>
    </location>
</feature>
<sequence>MFDVNSYSAQHALCAVSNWIYDVQVPMPSPNVTKKTSDKKVNLGVGLAKRKSQDFGAKIQGWNDGGGEARTAQQDALTDIISPVTDTDPVDEEEGNISRNLEDLEVKAEKPPTPKTPNTSVRRKIDHDRQAWVRKRSKPQAEISEELKQATTPKKRLVSDGHWRKDQTSKDAAPERELTAKASSAKRSVASFGLKVPPSSFDVIEVVSETRSKRNDALKQPRSRSPLRPLRNTRETSATYDDGGLKIYISKPRKRSQTFADGSAQRDSTTSGSSFAGLSSSTGITTPLKDSPPRPSTAPREKGDKSYFALENEPRRPSTRKLRGETDRIAQEPRTAPATPHGRGGNIIHGWLSGTPDPFVDNGDASLTPEPLKISKRSRESSRERRSDSRGEDDRGRRKISGAALSKPSVERIKRKISGSDLRTRPALEPIDIRLSNRRSISPAETSETSSPSTPTLQRSGARRAQRSPVKSRTCTPDRTPEVRQALSREASHTTMSSRDSSSLWTPRNATATGRLSTILSEASSDYTTSRTYWEARSVDYASSDSGLKSIVPGESALSLAGPIPDEHPRESTGLKRRLTKHEDLMSVLSLPVGDQGSLVSARSVRSRRPRSDTTTLDDVMKTLTIDEAKYQRELRTLVDGVIPVLLTYVLQRTDPSGSKRLFSSTSKDGQLLTRPIVDMGISLERLKATHKRVPLQDPDDLLRWTETAIKVYTQYIKTWRLGFEDIVVNLAPANDDDQQVPSKTWDNGLPRNKQGDLTRGDGERVDVAYLLKRPLVRLKHISKALKTINQIRPSAKTEDLSNTYHELVTEARKRANDERARIEDEAAAGIDPTRARDLRSLVPLAGVSIDSTRSVRARDYFDLDFLHSNGQQITCKVELIMRDDPPNRGSSSDILFCEVSLAGRWLLFPPIASNYISARQGDQPGQLVVMVRGMTAATDSAGREWREVMALTTQDDYAAADWLEMLGTSPVPSRLSKKSSFRSVRVLPPSRAPVFRPEPVPEVEVPLGVQAKSGSRIWDGSDVNSIAYDSSYTETVLSKPARYGGAVSPTLSAWTEDSYEEVHSRHNSTRKRSKTYSQQQSRSRYHNRPQSSPSLGESDWTSVTEDTATTPKNDYGVWMPPPDQDDDCDSFVTEDSRSELERPGMGRKKSSVPSVDLPTIPRVRQSSPTSSPRESSDGYFYEQPAPSSAPAKLQKTRAPNPQELSAREPQQSPSPSGQVSNTALVLRSNNFAQTFSPKYPLNRRSSSPLKHEYAPSSDSESLTDSDMSDLDDIESTTSESTPDEEAISTVGELRNFKSTGNLRPKSTTPSTSSLNPSESASQSGVPNVTEVMPMAETIATLFSWVDSGSWNSLHPEEVCIIVTPGLIEAFDMGLAHGVDGRAAYNEMLSPSKKGVKPLIALELTPLVPLRRGTALDISIRSPPTQNSALKASNNIMFRSRTTEECEKLYTLINRARIDNPTFIALQNARGPPAQSNWGEIMDRRNDSRPSSSSGSTWWRIGSRKGSTYRSSGTRASSMSRASTGTSNSVGSALRRLSGGGSIFNIAKSTLIAREKDGATRSSYSDSLSSGAATPIPYDPRLGTPMGITGAKIRLYYRETASKWRDLGPARLTVMLPPRDDPAILNNPKATGTEKRIIINGKNDSDILLDTVLGETSFERVARTGIAVSVWSENSEIAAMGGVNSAKTKVYMVQMSSERDAAYTFSLVGKLRY</sequence>
<feature type="domain" description="DBL homology" evidence="2">
    <location>
        <begin position="613"/>
        <end position="815"/>
    </location>
</feature>
<feature type="compositionally biased region" description="Basic and acidic residues" evidence="1">
    <location>
        <begin position="312"/>
        <end position="331"/>
    </location>
</feature>
<feature type="compositionally biased region" description="Basic and acidic residues" evidence="1">
    <location>
        <begin position="1135"/>
        <end position="1145"/>
    </location>
</feature>
<feature type="domain" description="PH" evidence="4">
    <location>
        <begin position="1334"/>
        <end position="1471"/>
    </location>
</feature>
<name>A0AAQ3RBH3_9PEZI</name>
<feature type="compositionally biased region" description="Low complexity" evidence="1">
    <location>
        <begin position="180"/>
        <end position="191"/>
    </location>
</feature>
<feature type="region of interest" description="Disordered" evidence="1">
    <location>
        <begin position="1063"/>
        <end position="1221"/>
    </location>
</feature>
<dbReference type="InterPro" id="IPR056223">
    <property type="entry name" value="PH_24"/>
</dbReference>
<feature type="region of interest" description="Disordered" evidence="1">
    <location>
        <begin position="81"/>
        <end position="194"/>
    </location>
</feature>
<gene>
    <name evidence="5" type="ORF">R9X50_00625500</name>
</gene>
<feature type="compositionally biased region" description="Low complexity" evidence="1">
    <location>
        <begin position="445"/>
        <end position="456"/>
    </location>
</feature>
<feature type="compositionally biased region" description="Low complexity" evidence="1">
    <location>
        <begin position="1489"/>
        <end position="1501"/>
    </location>
</feature>
<evidence type="ECO:0000313" key="6">
    <source>
        <dbReference type="Proteomes" id="UP001303373"/>
    </source>
</evidence>
<dbReference type="EMBL" id="CP138589">
    <property type="protein sequence ID" value="WPH03376.1"/>
    <property type="molecule type" value="Genomic_DNA"/>
</dbReference>
<feature type="compositionally biased region" description="Basic and acidic residues" evidence="1">
    <location>
        <begin position="210"/>
        <end position="219"/>
    </location>
</feature>
<feature type="compositionally biased region" description="Basic residues" evidence="1">
    <location>
        <begin position="1066"/>
        <end position="1075"/>
    </location>
</feature>
<reference evidence="5 6" key="1">
    <citation type="submission" date="2023-11" db="EMBL/GenBank/DDBJ databases">
        <title>An acidophilic fungus is an integral part of prey digestion in a carnivorous sundew plant.</title>
        <authorList>
            <person name="Tsai I.J."/>
        </authorList>
    </citation>
    <scope>NUCLEOTIDE SEQUENCE [LARGE SCALE GENOMIC DNA]</scope>
    <source>
        <strain evidence="5">169a</strain>
    </source>
</reference>
<feature type="compositionally biased region" description="Low complexity" evidence="1">
    <location>
        <begin position="1210"/>
        <end position="1219"/>
    </location>
</feature>
<feature type="compositionally biased region" description="Basic and acidic residues" evidence="1">
    <location>
        <begin position="377"/>
        <end position="396"/>
    </location>
</feature>
<accession>A0AAQ3RBH3</accession>
<dbReference type="InterPro" id="IPR056416">
    <property type="entry name" value="DH_2_fung"/>
</dbReference>
<feature type="region of interest" description="Disordered" evidence="1">
    <location>
        <begin position="1557"/>
        <end position="1576"/>
    </location>
</feature>
<feature type="compositionally biased region" description="Low complexity" evidence="1">
    <location>
        <begin position="268"/>
        <end position="283"/>
    </location>
</feature>
<feature type="region of interest" description="Disordered" evidence="1">
    <location>
        <begin position="1468"/>
        <end position="1531"/>
    </location>
</feature>
<feature type="compositionally biased region" description="Low complexity" evidence="1">
    <location>
        <begin position="1305"/>
        <end position="1322"/>
    </location>
</feature>
<feature type="region of interest" description="Disordered" evidence="1">
    <location>
        <begin position="738"/>
        <end position="759"/>
    </location>
</feature>
<dbReference type="Pfam" id="PF24345">
    <property type="entry name" value="PH_24"/>
    <property type="match status" value="1"/>
</dbReference>
<feature type="compositionally biased region" description="Basic and acidic residues" evidence="1">
    <location>
        <begin position="157"/>
        <end position="179"/>
    </location>
</feature>